<accession>A0A8S1JCL9</accession>
<evidence type="ECO:0000313" key="4">
    <source>
        <dbReference type="Proteomes" id="UP000708148"/>
    </source>
</evidence>
<dbReference type="PROSITE" id="PS50234">
    <property type="entry name" value="VWFA"/>
    <property type="match status" value="1"/>
</dbReference>
<dbReference type="AlphaFoldDB" id="A0A8S1JCL9"/>
<keyword evidence="4" id="KW-1185">Reference proteome</keyword>
<dbReference type="OrthoDB" id="1729737at2759"/>
<dbReference type="Gene3D" id="3.40.50.410">
    <property type="entry name" value="von Willebrand factor, type A domain"/>
    <property type="match status" value="1"/>
</dbReference>
<gene>
    <name evidence="3" type="ORF">OSTQU699_LOCUS10259</name>
    <name evidence="2" type="ORF">OSTQU699_LOCUS1469</name>
</gene>
<evidence type="ECO:0000259" key="1">
    <source>
        <dbReference type="PROSITE" id="PS50234"/>
    </source>
</evidence>
<evidence type="ECO:0000313" key="3">
    <source>
        <dbReference type="EMBL" id="CAD7704904.1"/>
    </source>
</evidence>
<sequence>MNPMQPPNMHAPQEMYIPGKRPMISPGLSATSPMVCIASQTQASPKPIFTPLPLQSAEVTAECHIATAFVKIEFVVDATNTQGGPGVLILPKNYDTTVTEAKIQNLTQHSVYATMVVPKDEAGRYAARSGNRVNPGAAGEDPVDPNNPELFIISFGNIKPRDLFRVTVHFFQPLLFQQGYYQLQFPLEWPQQMLSGGSAHLSALMHINCSINTGVPTEVNWKCPTHKMVPKTVQPGRLVLAADREVKWENSDFMIGYEVWGRAIVASMNIQAPNPVNKAQDPRGNFALSVSPPAPDVTQPFVKSVILIVDRSGSMQGKPIEYAKKALMAGLDMLSPMDLFTIIAYDHEQITWSGTLKEATQENVSSANHWISGNVVARGLTDIKTPLQQAIQMLQGSPFVPYIFLLTDGAVEDERDIAQYLQNEVNIPGAADLSVPRVSTFAIGPYCNHFFLKQLAVIGRGMFDVAFTPFSIQAQMERMLDAAAKPVLTDVRIRMDGPTDVELYPFPIPDLFVGHPLLVSGKYNGNFPPTVQILGKLPNGDEWSQDVHTTQAAAIPLDKVFVKQRLDVLTAAAWLNDDGKMVQQVIEESVNSGIVTPHTSMLLMQTTEENLEDIKKKKAQGKNVVLTKYAVGGAAGIALLAGAGLAFGFGDIASSVGNVPIPDFGDFGGIGDVFPDIADGIGGLCGGCGDCCGDIGTCLGDCFEGMGECMSELLDCCGTCLECLGNCDF</sequence>
<comment type="caution">
    <text evidence="3">The sequence shown here is derived from an EMBL/GenBank/DDBJ whole genome shotgun (WGS) entry which is preliminary data.</text>
</comment>
<dbReference type="InterPro" id="IPR036465">
    <property type="entry name" value="vWFA_dom_sf"/>
</dbReference>
<protein>
    <recommendedName>
        <fullName evidence="1">VWFA domain-containing protein</fullName>
    </recommendedName>
</protein>
<dbReference type="SUPFAM" id="SSF53300">
    <property type="entry name" value="vWA-like"/>
    <property type="match status" value="1"/>
</dbReference>
<name>A0A8S1JCL9_9CHLO</name>
<dbReference type="PANTHER" id="PTHR46503:SF1">
    <property type="entry name" value="INTER-ALPHA-TRYPSIN INHIBITOR HEAVY CHAIN-LIKE PROTEIN"/>
    <property type="match status" value="1"/>
</dbReference>
<dbReference type="SMART" id="SM00327">
    <property type="entry name" value="VWA"/>
    <property type="match status" value="1"/>
</dbReference>
<dbReference type="EMBL" id="CAJHUC010002972">
    <property type="protein sequence ID" value="CAD7704904.1"/>
    <property type="molecule type" value="Genomic_DNA"/>
</dbReference>
<dbReference type="EMBL" id="CAJHUC010000431">
    <property type="protein sequence ID" value="CAD7696108.1"/>
    <property type="molecule type" value="Genomic_DNA"/>
</dbReference>
<dbReference type="Pfam" id="PF13768">
    <property type="entry name" value="VWA_3"/>
    <property type="match status" value="1"/>
</dbReference>
<proteinExistence type="predicted"/>
<dbReference type="Proteomes" id="UP000708148">
    <property type="component" value="Unassembled WGS sequence"/>
</dbReference>
<reference evidence="3" key="1">
    <citation type="submission" date="2020-12" db="EMBL/GenBank/DDBJ databases">
        <authorList>
            <person name="Iha C."/>
        </authorList>
    </citation>
    <scope>NUCLEOTIDE SEQUENCE</scope>
</reference>
<feature type="domain" description="VWFA" evidence="1">
    <location>
        <begin position="304"/>
        <end position="483"/>
    </location>
</feature>
<dbReference type="PANTHER" id="PTHR46503">
    <property type="entry name" value="INTER-ALPHA-TRYPSIN INHIBITOR HEAVY CHAIN-LIKE PROTEIN"/>
    <property type="match status" value="1"/>
</dbReference>
<evidence type="ECO:0000313" key="2">
    <source>
        <dbReference type="EMBL" id="CAD7696108.1"/>
    </source>
</evidence>
<dbReference type="InterPro" id="IPR002035">
    <property type="entry name" value="VWF_A"/>
</dbReference>
<organism evidence="3 4">
    <name type="scientific">Ostreobium quekettii</name>
    <dbReference type="NCBI Taxonomy" id="121088"/>
    <lineage>
        <taxon>Eukaryota</taxon>
        <taxon>Viridiplantae</taxon>
        <taxon>Chlorophyta</taxon>
        <taxon>core chlorophytes</taxon>
        <taxon>Ulvophyceae</taxon>
        <taxon>TCBD clade</taxon>
        <taxon>Bryopsidales</taxon>
        <taxon>Ostreobineae</taxon>
        <taxon>Ostreobiaceae</taxon>
        <taxon>Ostreobium</taxon>
    </lineage>
</organism>